<dbReference type="RefSeq" id="XP_007779659.1">
    <property type="nucleotide sequence ID" value="XM_007781469.1"/>
</dbReference>
<sequence>MSNHQFNRLPAFSFHGSGRGNGRHFVALNTIEQARAAIGHGEVHRREHTREFRIEKDALIDTIRKTQAEKLSRLERIVSSSETDPASVDLLETCLSSVGEIFSQSRHKMHTQLLHWRSEHRHPLSRVEELENELKALRASLASNEVRMRLENDLQATLRAKNDEINDLKARLEVVDEEKDAALDQQQAREKSFSVERGGMEAEISALRSQVAGLIDRRVEVDATNAELVSKLARANSAKELVEQEKSELEGRLSQVKESSNARTTQLRGPLNSTSGNAVHSLPRTPLSAPSLFSVSNGDGGNAVHPRPHTLASVYTVPDGDDGKAVHPPTPLDKVAPSPGPERRGSTWNKQLALRPGKRTASGPSAQTPKRVRSTSSTTGWQQRFTLELYDPSIPTVLPMTALQKESQDYIDGWMTHFARNSRFPIFSTTGKGADGAICLGDLFISKKPPNTDWDRTHACEDVSYLV</sequence>
<dbReference type="HOGENOM" id="CLU_585275_0_0_1"/>
<protein>
    <submittedName>
        <fullName evidence="3">Uncharacterized protein</fullName>
    </submittedName>
</protein>
<dbReference type="Proteomes" id="UP000016924">
    <property type="component" value="Unassembled WGS sequence"/>
</dbReference>
<feature type="coiled-coil region" evidence="1">
    <location>
        <begin position="127"/>
        <end position="185"/>
    </location>
</feature>
<keyword evidence="1" id="KW-0175">Coiled coil</keyword>
<evidence type="ECO:0000256" key="2">
    <source>
        <dbReference type="SAM" id="MobiDB-lite"/>
    </source>
</evidence>
<keyword evidence="4" id="KW-1185">Reference proteome</keyword>
<proteinExistence type="predicted"/>
<dbReference type="GeneID" id="19900884"/>
<dbReference type="AlphaFoldDB" id="R7YR00"/>
<name>R7YR00_CONA1</name>
<accession>R7YR00</accession>
<evidence type="ECO:0000256" key="1">
    <source>
        <dbReference type="SAM" id="Coils"/>
    </source>
</evidence>
<evidence type="ECO:0000313" key="4">
    <source>
        <dbReference type="Proteomes" id="UP000016924"/>
    </source>
</evidence>
<organism evidence="3 4">
    <name type="scientific">Coniosporium apollinis (strain CBS 100218)</name>
    <name type="common">Rock-inhabiting black yeast</name>
    <dbReference type="NCBI Taxonomy" id="1168221"/>
    <lineage>
        <taxon>Eukaryota</taxon>
        <taxon>Fungi</taxon>
        <taxon>Dikarya</taxon>
        <taxon>Ascomycota</taxon>
        <taxon>Pezizomycotina</taxon>
        <taxon>Dothideomycetes</taxon>
        <taxon>Dothideomycetes incertae sedis</taxon>
        <taxon>Coniosporium</taxon>
    </lineage>
</organism>
<feature type="compositionally biased region" description="Polar residues" evidence="2">
    <location>
        <begin position="256"/>
        <end position="278"/>
    </location>
</feature>
<evidence type="ECO:0000313" key="3">
    <source>
        <dbReference type="EMBL" id="EON64342.1"/>
    </source>
</evidence>
<dbReference type="Gene3D" id="1.10.287.1490">
    <property type="match status" value="1"/>
</dbReference>
<feature type="region of interest" description="Disordered" evidence="2">
    <location>
        <begin position="249"/>
        <end position="283"/>
    </location>
</feature>
<reference evidence="4" key="1">
    <citation type="submission" date="2012-06" db="EMBL/GenBank/DDBJ databases">
        <title>The genome sequence of Coniosporium apollinis CBS 100218.</title>
        <authorList>
            <consortium name="The Broad Institute Genome Sequencing Platform"/>
            <person name="Cuomo C."/>
            <person name="Gorbushina A."/>
            <person name="Noack S."/>
            <person name="Walker B."/>
            <person name="Young S.K."/>
            <person name="Zeng Q."/>
            <person name="Gargeya S."/>
            <person name="Fitzgerald M."/>
            <person name="Haas B."/>
            <person name="Abouelleil A."/>
            <person name="Alvarado L."/>
            <person name="Arachchi H.M."/>
            <person name="Berlin A.M."/>
            <person name="Chapman S.B."/>
            <person name="Goldberg J."/>
            <person name="Griggs A."/>
            <person name="Gujja S."/>
            <person name="Hansen M."/>
            <person name="Howarth C."/>
            <person name="Imamovic A."/>
            <person name="Larimer J."/>
            <person name="McCowan C."/>
            <person name="Montmayeur A."/>
            <person name="Murphy C."/>
            <person name="Neiman D."/>
            <person name="Pearson M."/>
            <person name="Priest M."/>
            <person name="Roberts A."/>
            <person name="Saif S."/>
            <person name="Shea T."/>
            <person name="Sisk P."/>
            <person name="Sykes S."/>
            <person name="Wortman J."/>
            <person name="Nusbaum C."/>
            <person name="Birren B."/>
        </authorList>
    </citation>
    <scope>NUCLEOTIDE SEQUENCE [LARGE SCALE GENOMIC DNA]</scope>
    <source>
        <strain evidence="4">CBS 100218</strain>
    </source>
</reference>
<gene>
    <name evidence="3" type="ORF">W97_03573</name>
</gene>
<feature type="compositionally biased region" description="Polar residues" evidence="2">
    <location>
        <begin position="362"/>
        <end position="378"/>
    </location>
</feature>
<dbReference type="EMBL" id="JH767567">
    <property type="protein sequence ID" value="EON64342.1"/>
    <property type="molecule type" value="Genomic_DNA"/>
</dbReference>
<feature type="region of interest" description="Disordered" evidence="2">
    <location>
        <begin position="319"/>
        <end position="378"/>
    </location>
</feature>